<evidence type="ECO:0000259" key="2">
    <source>
        <dbReference type="Pfam" id="PF20445"/>
    </source>
</evidence>
<dbReference type="Proteomes" id="UP000009027">
    <property type="component" value="Unassembled WGS sequence"/>
</dbReference>
<feature type="domain" description="Retrotransposon hot spot protein N-terminal" evidence="2">
    <location>
        <begin position="202"/>
        <end position="319"/>
    </location>
</feature>
<evidence type="ECO:0000313" key="5">
    <source>
        <dbReference type="Proteomes" id="UP000009027"/>
    </source>
</evidence>
<proteinExistence type="predicted"/>
<dbReference type="InterPro" id="IPR052980">
    <property type="entry name" value="Crinkler_effector"/>
</dbReference>
<keyword evidence="5" id="KW-1185">Reference proteome</keyword>
<evidence type="ECO:0008006" key="6">
    <source>
        <dbReference type="Google" id="ProtNLM"/>
    </source>
</evidence>
<gene>
    <name evidence="4" type="ORF">TvY486_0019240</name>
</gene>
<accession>F9WNW1</accession>
<dbReference type="InterPro" id="IPR006518">
    <property type="entry name" value="Trypano_RHS"/>
</dbReference>
<dbReference type="InterPro" id="IPR046835">
    <property type="entry name" value="RHS_N"/>
</dbReference>
<evidence type="ECO:0000259" key="3">
    <source>
        <dbReference type="Pfam" id="PF24466"/>
    </source>
</evidence>
<dbReference type="EMBL" id="CAEX01002953">
    <property type="protein sequence ID" value="CCD19232.1"/>
    <property type="molecule type" value="Genomic_DNA"/>
</dbReference>
<dbReference type="Pfam" id="PF24466">
    <property type="entry name" value="DUF7578"/>
    <property type="match status" value="1"/>
</dbReference>
<name>F9WNW1_TRYVY</name>
<dbReference type="VEuPathDB" id="TriTrypDB:TvY486_0019240"/>
<feature type="domain" description="DUF7578" evidence="3">
    <location>
        <begin position="84"/>
        <end position="125"/>
    </location>
</feature>
<evidence type="ECO:0000259" key="1">
    <source>
        <dbReference type="Pfam" id="PF07999"/>
    </source>
</evidence>
<reference evidence="4 5" key="1">
    <citation type="journal article" date="2012" name="Proc. Natl. Acad. Sci. U.S.A.">
        <title>Antigenic diversity is generated by distinct evolutionary mechanisms in African trypanosome species.</title>
        <authorList>
            <person name="Jackson A.P."/>
            <person name="Berry A."/>
            <person name="Aslett M."/>
            <person name="Allison H.C."/>
            <person name="Burton P."/>
            <person name="Vavrova-Anderson J."/>
            <person name="Brown R."/>
            <person name="Browne H."/>
            <person name="Corton N."/>
            <person name="Hauser H."/>
            <person name="Gamble J."/>
            <person name="Gilderthorp R."/>
            <person name="Marcello L."/>
            <person name="McQuillan J."/>
            <person name="Otto T.D."/>
            <person name="Quail M.A."/>
            <person name="Sanders M.J."/>
            <person name="van Tonder A."/>
            <person name="Ginger M.L."/>
            <person name="Field M.C."/>
            <person name="Barry J.D."/>
            <person name="Hertz-Fowler C."/>
            <person name="Berriman M."/>
        </authorList>
    </citation>
    <scope>NUCLEOTIDE SEQUENCE</scope>
    <source>
        <strain evidence="4 5">Y486</strain>
    </source>
</reference>
<sequence length="819" mass="92291">MLSVFRHSLRLMAMRHARAAAHVWTNQLRLYHRTLPFLYDGASGSTTWTLNSRVIDVLLDGARPPDNVMLLSECLERVGCDERVANGNVRMDVVIQRPEFYIPDEHARRGILSLPECQTYALVYRAVPLLRGKGIVGLLQWGVPDENADAKRAVRDALGDERLWNTVRGLLDAAFNVAKNAEARERALASGNAAAVVMPGVFESVFEATWSYVESGVADKSLGMRVASGRPKSVWSFAEVSKTPLQLPTENVDEERDDGLELLVLTSEKGWPFTLFCIPATANGTPFQMMHATDVVVRRESVRVWNIVRADLDGWLVRKERLPTPFVLLGSPGIGKSFGVGSHLLYELLHYTPGKLDVVTFLVRETMYIFYLPRGGEAGRVERYKKDDGVDRIMELSRAGCRGYMILDAKETMDLPTCLPARLWGSIVLSSPNKKNYKVWDETNVGSRFLFINRYHAREMKAYFAWLRRADLAAAEGDAAVRTELEESWGVIEERMREVGHAPRYVFYERSYRSRKDEVEWTLNKLIAGEVSYFLLFLTGTVDWKDDITVHSLLDLVRLKAGAIEDSGNRPVSVVVRSKMIEKLHDIVASDPKLFVPYCSRRDVFEILVLAALQPPVSARRLLQGVQMLQGGACAQKESVVETIVVPRLVDGQPTFRRVELLYDMLGPEEATACEPMVLYRNCDGYDPVVSAFFVVEDHSGLAGGTGLQHGVPQRTVVLLQVTLAKERHTNTNKLMSLKKALRAQFSNWEDFTRDAQWEVIYSQPDRAEKMCALQQCAISSGMDQDADHEDEHEFWNAKVRQYQKSVCESVSLVRALLP</sequence>
<dbReference type="Pfam" id="PF07999">
    <property type="entry name" value="RHSP"/>
    <property type="match status" value="1"/>
</dbReference>
<dbReference type="PANTHER" id="PTHR33129:SF3">
    <property type="entry name" value="HOT SPOT (RHS) PROTEIN, PUTATIVE-RELATED"/>
    <property type="match status" value="1"/>
</dbReference>
<dbReference type="InterPro" id="IPR056000">
    <property type="entry name" value="DUF7578"/>
</dbReference>
<dbReference type="PANTHER" id="PTHR33129">
    <property type="entry name" value="PROTEIN KINASE DOMAIN-CONTAINING PROTEIN-RELATED"/>
    <property type="match status" value="1"/>
</dbReference>
<dbReference type="AlphaFoldDB" id="F9WNW1"/>
<evidence type="ECO:0000313" key="4">
    <source>
        <dbReference type="EMBL" id="CCD19232.1"/>
    </source>
</evidence>
<dbReference type="InterPro" id="IPR046836">
    <property type="entry name" value="RHS_C"/>
</dbReference>
<organism evidence="4 5">
    <name type="scientific">Trypanosoma vivax (strain Y486)</name>
    <dbReference type="NCBI Taxonomy" id="1055687"/>
    <lineage>
        <taxon>Eukaryota</taxon>
        <taxon>Discoba</taxon>
        <taxon>Euglenozoa</taxon>
        <taxon>Kinetoplastea</taxon>
        <taxon>Metakinetoplastina</taxon>
        <taxon>Trypanosomatida</taxon>
        <taxon>Trypanosomatidae</taxon>
        <taxon>Trypanosoma</taxon>
        <taxon>Duttonella</taxon>
    </lineage>
</organism>
<feature type="domain" description="Retrotransposon hot spot protein,C-terminal" evidence="1">
    <location>
        <begin position="327"/>
        <end position="590"/>
    </location>
</feature>
<dbReference type="NCBIfam" id="TIGR01631">
    <property type="entry name" value="Trypano_RHS"/>
    <property type="match status" value="1"/>
</dbReference>
<protein>
    <recommendedName>
        <fullName evidence="6">Retrotransposon hot spot (RHS) protein</fullName>
    </recommendedName>
</protein>
<dbReference type="Pfam" id="PF20445">
    <property type="entry name" value="RHS_N"/>
    <property type="match status" value="1"/>
</dbReference>